<dbReference type="AlphaFoldDB" id="A0A2A9PAE5"/>
<dbReference type="PANTHER" id="PTHR11560">
    <property type="entry name" value="39S RIBOSOMAL PROTEIN L10, MITOCHONDRIAL"/>
    <property type="match status" value="1"/>
</dbReference>
<name>A0A2A9PAE5_OPHUN</name>
<keyword evidence="4" id="KW-1185">Reference proteome</keyword>
<reference evidence="3 4" key="2">
    <citation type="journal article" date="2017" name="Sci. Rep.">
        <title>Ant-infecting Ophiocordyceps genomes reveal a high diversity of potential behavioral manipulation genes and a possible major role for enterotoxins.</title>
        <authorList>
            <person name="de Bekker C."/>
            <person name="Ohm R.A."/>
            <person name="Evans H.C."/>
            <person name="Brachmann A."/>
            <person name="Hughes D.P."/>
        </authorList>
    </citation>
    <scope>NUCLEOTIDE SEQUENCE [LARGE SCALE GENOMIC DNA]</scope>
    <source>
        <strain evidence="3 4">SC16a</strain>
    </source>
</reference>
<evidence type="ECO:0000256" key="2">
    <source>
        <dbReference type="SAM" id="MobiDB-lite"/>
    </source>
</evidence>
<evidence type="ECO:0000256" key="1">
    <source>
        <dbReference type="ARBA" id="ARBA00008889"/>
    </source>
</evidence>
<dbReference type="InterPro" id="IPR047865">
    <property type="entry name" value="Ribosomal_uL10_bac_type"/>
</dbReference>
<evidence type="ECO:0000313" key="4">
    <source>
        <dbReference type="Proteomes" id="UP000037136"/>
    </source>
</evidence>
<organism evidence="3 4">
    <name type="scientific">Ophiocordyceps unilateralis</name>
    <name type="common">Zombie-ant fungus</name>
    <name type="synonym">Torrubia unilateralis</name>
    <dbReference type="NCBI Taxonomy" id="268505"/>
    <lineage>
        <taxon>Eukaryota</taxon>
        <taxon>Fungi</taxon>
        <taxon>Dikarya</taxon>
        <taxon>Ascomycota</taxon>
        <taxon>Pezizomycotina</taxon>
        <taxon>Sordariomycetes</taxon>
        <taxon>Hypocreomycetidae</taxon>
        <taxon>Hypocreales</taxon>
        <taxon>Ophiocordycipitaceae</taxon>
        <taxon>Ophiocordyceps</taxon>
    </lineage>
</organism>
<sequence>MEERNDAPITAGDPGKAVEPYGSEYLALVPAKTSMQSANVDVGRGLGWMMMKLSQAAGKGAYQGVSEPQRYARSRLGTASQKSISQLTSFFYLGGAGQPEAEAVASMIQGPAYSARPWLRQLGPQCWRICNLSTSTPSSARSASPAIALVKMASPTQPPSARPIDTRKSQLIRIYTSLLRSSPVILLFQHSNLVAGEWSAVRRELRRAIAAVSASDIAGQLDLSKLVQLQVLTTKMFSVALKITEFYNPEAGEPLTHDLSQAAYDAVRTIKPPPESSYAQLEPLMVGPLAALVLPAISPAYMAAALSVLAPVPGKFPAPTRKKCPGYHDPICQSGLAKLVLVGGRIERKIFDRAGVDWVAGLEGGLDGLRSQLLRLLQGAGLGLTTALESGGRSIWLALEGRKDQLDKQKHASSEAVEAESNTAVK</sequence>
<dbReference type="Proteomes" id="UP000037136">
    <property type="component" value="Unassembled WGS sequence"/>
</dbReference>
<dbReference type="OrthoDB" id="360689at2759"/>
<dbReference type="STRING" id="268505.A0A2A9PAE5"/>
<protein>
    <submittedName>
        <fullName evidence="3">Uncharacterized protein</fullName>
    </submittedName>
</protein>
<feature type="region of interest" description="Disordered" evidence="2">
    <location>
        <begin position="407"/>
        <end position="426"/>
    </location>
</feature>
<reference evidence="3 4" key="1">
    <citation type="journal article" date="2015" name="BMC Genomics">
        <title>Gene expression during zombie ant biting behavior reflects the complexity underlying fungal parasitic behavioral manipulation.</title>
        <authorList>
            <person name="de Bekker C."/>
            <person name="Ohm R.A."/>
            <person name="Loreto R.G."/>
            <person name="Sebastian A."/>
            <person name="Albert I."/>
            <person name="Merrow M."/>
            <person name="Brachmann A."/>
            <person name="Hughes D.P."/>
        </authorList>
    </citation>
    <scope>NUCLEOTIDE SEQUENCE [LARGE SCALE GENOMIC DNA]</scope>
    <source>
        <strain evidence="3 4">SC16a</strain>
    </source>
</reference>
<comment type="caution">
    <text evidence="3">The sequence shown here is derived from an EMBL/GenBank/DDBJ whole genome shotgun (WGS) entry which is preliminary data.</text>
</comment>
<comment type="similarity">
    <text evidence="1">Belongs to the universal ribosomal protein uL10 family.</text>
</comment>
<evidence type="ECO:0000313" key="3">
    <source>
        <dbReference type="EMBL" id="PFH57830.1"/>
    </source>
</evidence>
<proteinExistence type="inferred from homology"/>
<dbReference type="InterPro" id="IPR043141">
    <property type="entry name" value="Ribosomal_uL10-like_sf"/>
</dbReference>
<gene>
    <name evidence="3" type="ORF">XA68_14523</name>
</gene>
<dbReference type="EMBL" id="LAZP02000360">
    <property type="protein sequence ID" value="PFH57830.1"/>
    <property type="molecule type" value="Genomic_DNA"/>
</dbReference>
<dbReference type="SUPFAM" id="SSF160369">
    <property type="entry name" value="Ribosomal protein L10-like"/>
    <property type="match status" value="1"/>
</dbReference>
<dbReference type="Gene3D" id="3.30.70.1730">
    <property type="match status" value="1"/>
</dbReference>
<accession>A0A2A9PAE5</accession>